<evidence type="ECO:0000313" key="16">
    <source>
        <dbReference type="EMBL" id="ADI31181.1"/>
    </source>
</evidence>
<evidence type="ECO:0000256" key="8">
    <source>
        <dbReference type="ARBA" id="ARBA00023239"/>
    </source>
</evidence>
<evidence type="ECO:0000256" key="10">
    <source>
        <dbReference type="ARBA" id="ARBA00025012"/>
    </source>
</evidence>
<dbReference type="PRINTS" id="PR00149">
    <property type="entry name" value="FUMRATELYASE"/>
</dbReference>
<evidence type="ECO:0000256" key="5">
    <source>
        <dbReference type="ARBA" id="ARBA00012339"/>
    </source>
</evidence>
<dbReference type="OrthoDB" id="26319at2157"/>
<dbReference type="InterPro" id="IPR020557">
    <property type="entry name" value="Fumarate_lyase_CS"/>
</dbReference>
<comment type="catalytic activity">
    <reaction evidence="12">
        <text>N(6)-(1,2-dicarboxyethyl)-AMP = fumarate + AMP</text>
        <dbReference type="Rhea" id="RHEA:16853"/>
        <dbReference type="ChEBI" id="CHEBI:29806"/>
        <dbReference type="ChEBI" id="CHEBI:57567"/>
        <dbReference type="ChEBI" id="CHEBI:456215"/>
        <dbReference type="EC" id="4.3.2.2"/>
    </reaction>
    <physiologicalReaction direction="left-to-right" evidence="12">
        <dbReference type="Rhea" id="RHEA:16854"/>
    </physiologicalReaction>
</comment>
<keyword evidence="8 14" id="KW-0456">Lyase</keyword>
<dbReference type="InterPro" id="IPR019468">
    <property type="entry name" value="AdenyloSucc_lyase_C"/>
</dbReference>
<evidence type="ECO:0000256" key="4">
    <source>
        <dbReference type="ARBA" id="ARBA00011668"/>
    </source>
</evidence>
<protein>
    <recommendedName>
        <fullName evidence="6 13">Adenylosuccinate lyase</fullName>
        <shortName evidence="14">ASL</shortName>
        <ecNumber evidence="5 13">4.3.2.2</ecNumber>
    </recommendedName>
    <alternativeName>
        <fullName evidence="11 14">Adenylosuccinase</fullName>
    </alternativeName>
</protein>
<dbReference type="CDD" id="cd01360">
    <property type="entry name" value="Adenylsuccinate_lyase_1"/>
    <property type="match status" value="1"/>
</dbReference>
<dbReference type="InterPro" id="IPR004769">
    <property type="entry name" value="Pur_lyase"/>
</dbReference>
<comment type="subunit">
    <text evidence="4">Homotetramer. Residues from neighboring subunits contribute catalytic and substrate-binding residues to each active site.</text>
</comment>
<comment type="pathway">
    <text evidence="1 14">Purine metabolism; IMP biosynthesis via de novo pathway; 5-amino-1-(5-phospho-D-ribosyl)imidazole-4-carboxamide from 5-amino-1-(5-phospho-D-ribosyl)imidazole-4-carboxylate: step 2/2.</text>
</comment>
<evidence type="ECO:0000256" key="2">
    <source>
        <dbReference type="ARBA" id="ARBA00004734"/>
    </source>
</evidence>
<evidence type="ECO:0000256" key="12">
    <source>
        <dbReference type="ARBA" id="ARBA00049115"/>
    </source>
</evidence>
<dbReference type="Gene3D" id="1.10.40.30">
    <property type="entry name" value="Fumarase/aspartase (C-terminal domain)"/>
    <property type="match status" value="1"/>
</dbReference>
<dbReference type="SUPFAM" id="SSF48557">
    <property type="entry name" value="L-aspartase-like"/>
    <property type="match status" value="1"/>
</dbReference>
<comment type="catalytic activity">
    <reaction evidence="9">
        <text>(2S)-2-[5-amino-1-(5-phospho-beta-D-ribosyl)imidazole-4-carboxamido]succinate = 5-amino-1-(5-phospho-beta-D-ribosyl)imidazole-4-carboxamide + fumarate</text>
        <dbReference type="Rhea" id="RHEA:23920"/>
        <dbReference type="ChEBI" id="CHEBI:29806"/>
        <dbReference type="ChEBI" id="CHEBI:58443"/>
        <dbReference type="ChEBI" id="CHEBI:58475"/>
        <dbReference type="EC" id="4.3.2.2"/>
    </reaction>
    <physiologicalReaction direction="left-to-right" evidence="9">
        <dbReference type="Rhea" id="RHEA:23921"/>
    </physiologicalReaction>
</comment>
<dbReference type="UniPathway" id="UPA00074">
    <property type="reaction ID" value="UER00132"/>
</dbReference>
<dbReference type="Gene3D" id="1.10.275.10">
    <property type="entry name" value="Fumarase/aspartase (N-terminal domain)"/>
    <property type="match status" value="1"/>
</dbReference>
<dbReference type="PRINTS" id="PR00145">
    <property type="entry name" value="ARGSUCLYASE"/>
</dbReference>
<dbReference type="InterPro" id="IPR008948">
    <property type="entry name" value="L-Aspartase-like"/>
</dbReference>
<dbReference type="PANTHER" id="PTHR43172">
    <property type="entry name" value="ADENYLOSUCCINATE LYASE"/>
    <property type="match status" value="1"/>
</dbReference>
<dbReference type="HOGENOM" id="CLU_030949_0_1_2"/>
<dbReference type="GO" id="GO:0044208">
    <property type="term" value="P:'de novo' AMP biosynthetic process"/>
    <property type="evidence" value="ECO:0007669"/>
    <property type="project" value="UniProtKB-UniPathway"/>
</dbReference>
<reference evidence="17" key="1">
    <citation type="submission" date="2010-05" db="EMBL/GenBank/DDBJ databases">
        <title>Complete sequence of Staphylothermus hellenicus DSM 12710.</title>
        <authorList>
            <consortium name="US DOE Joint Genome Institute"/>
            <person name="Lucas S."/>
            <person name="Copeland A."/>
            <person name="Lapidus A."/>
            <person name="Cheng J.-F."/>
            <person name="Bruce D."/>
            <person name="Goodwin L."/>
            <person name="Pitluck S."/>
            <person name="Davenport K."/>
            <person name="Detter J.C."/>
            <person name="Han C."/>
            <person name="Tapia R."/>
            <person name="Larimer F."/>
            <person name="Land M."/>
            <person name="Hauser L."/>
            <person name="Kyrpides N."/>
            <person name="Mikhailova N."/>
            <person name="Anderson I.J."/>
            <person name="Woyke T."/>
        </authorList>
    </citation>
    <scope>NUCLEOTIDE SEQUENCE [LARGE SCALE GENOMIC DNA]</scope>
    <source>
        <strain evidence="17">DSM 12710 / JCM 10830 / BK20S6-10-b1 / P8</strain>
    </source>
</reference>
<dbReference type="InterPro" id="IPR022761">
    <property type="entry name" value="Fumarate_lyase_N"/>
</dbReference>
<gene>
    <name evidence="16" type="ordered locus">Shell_0029</name>
</gene>
<dbReference type="InterPro" id="IPR024083">
    <property type="entry name" value="Fumarase/histidase_N"/>
</dbReference>
<name>D7DAI4_STAHD</name>
<dbReference type="Pfam" id="PF10397">
    <property type="entry name" value="ADSL_C"/>
    <property type="match status" value="1"/>
</dbReference>
<comment type="similarity">
    <text evidence="3 14">Belongs to the lyase 1 family. Adenylosuccinate lyase subfamily.</text>
</comment>
<proteinExistence type="inferred from homology"/>
<comment type="pathway">
    <text evidence="2 14">Purine metabolism; AMP biosynthesis via de novo pathway; AMP from IMP: step 2/2.</text>
</comment>
<dbReference type="AlphaFoldDB" id="D7DAI4"/>
<dbReference type="PANTHER" id="PTHR43172:SF1">
    <property type="entry name" value="ADENYLOSUCCINATE LYASE"/>
    <property type="match status" value="1"/>
</dbReference>
<dbReference type="SMART" id="SM00998">
    <property type="entry name" value="ADSL_C"/>
    <property type="match status" value="1"/>
</dbReference>
<accession>D7DAI4</accession>
<organism evidence="16 17">
    <name type="scientific">Staphylothermus hellenicus (strain DSM 12710 / JCM 10830 / BK20S6-10-b1 / P8)</name>
    <dbReference type="NCBI Taxonomy" id="591019"/>
    <lineage>
        <taxon>Archaea</taxon>
        <taxon>Thermoproteota</taxon>
        <taxon>Thermoprotei</taxon>
        <taxon>Desulfurococcales</taxon>
        <taxon>Desulfurococcaceae</taxon>
        <taxon>Staphylothermus</taxon>
    </lineage>
</organism>
<evidence type="ECO:0000256" key="13">
    <source>
        <dbReference type="NCBIfam" id="TIGR00928"/>
    </source>
</evidence>
<feature type="domain" description="Adenylosuccinate lyase C-terminal" evidence="15">
    <location>
        <begin position="369"/>
        <end position="450"/>
    </location>
</feature>
<evidence type="ECO:0000256" key="3">
    <source>
        <dbReference type="ARBA" id="ARBA00008273"/>
    </source>
</evidence>
<evidence type="ECO:0000259" key="15">
    <source>
        <dbReference type="SMART" id="SM00998"/>
    </source>
</evidence>
<reference evidence="16 17" key="2">
    <citation type="journal article" date="2011" name="Stand. Genomic Sci.">
        <title>Complete genome sequence of Staphylothermus hellenicus P8.</title>
        <authorList>
            <person name="Anderson I."/>
            <person name="Wirth R."/>
            <person name="Lucas S."/>
            <person name="Copeland A."/>
            <person name="Lapidus A."/>
            <person name="Cheng J.F."/>
            <person name="Goodwin L."/>
            <person name="Pitluck S."/>
            <person name="Davenport K."/>
            <person name="Detter J.C."/>
            <person name="Han C."/>
            <person name="Tapia R."/>
            <person name="Land M."/>
            <person name="Hauser L."/>
            <person name="Pati A."/>
            <person name="Mikhailova N."/>
            <person name="Woyke T."/>
            <person name="Klenk H.P."/>
            <person name="Kyrpides N."/>
            <person name="Ivanova N."/>
        </authorList>
    </citation>
    <scope>NUCLEOTIDE SEQUENCE [LARGE SCALE GENOMIC DNA]</scope>
    <source>
        <strain evidence="17">DSM 12710 / JCM 10830 / BK20S6-10-b1 / P8</strain>
    </source>
</reference>
<dbReference type="PROSITE" id="PS00163">
    <property type="entry name" value="FUMARATE_LYASES"/>
    <property type="match status" value="1"/>
</dbReference>
<evidence type="ECO:0000313" key="17">
    <source>
        <dbReference type="Proteomes" id="UP000002573"/>
    </source>
</evidence>
<dbReference type="eggNOG" id="arCOG01747">
    <property type="taxonomic scope" value="Archaea"/>
</dbReference>
<dbReference type="STRING" id="591019.Shell_0029"/>
<dbReference type="GeneID" id="9234964"/>
<evidence type="ECO:0000256" key="1">
    <source>
        <dbReference type="ARBA" id="ARBA00004706"/>
    </source>
</evidence>
<dbReference type="GO" id="GO:0005829">
    <property type="term" value="C:cytosol"/>
    <property type="evidence" value="ECO:0007669"/>
    <property type="project" value="TreeGrafter"/>
</dbReference>
<dbReference type="NCBIfam" id="TIGR00928">
    <property type="entry name" value="purB"/>
    <property type="match status" value="1"/>
</dbReference>
<evidence type="ECO:0000256" key="7">
    <source>
        <dbReference type="ARBA" id="ARBA00022755"/>
    </source>
</evidence>
<dbReference type="Gene3D" id="1.20.200.10">
    <property type="entry name" value="Fumarase/aspartase (Central domain)"/>
    <property type="match status" value="1"/>
</dbReference>
<dbReference type="EC" id="4.3.2.2" evidence="5 13"/>
<evidence type="ECO:0000256" key="9">
    <source>
        <dbReference type="ARBA" id="ARBA00024477"/>
    </source>
</evidence>
<dbReference type="UniPathway" id="UPA00075">
    <property type="reaction ID" value="UER00336"/>
</dbReference>
<evidence type="ECO:0000256" key="11">
    <source>
        <dbReference type="ARBA" id="ARBA00030717"/>
    </source>
</evidence>
<dbReference type="GO" id="GO:0004018">
    <property type="term" value="F:N6-(1,2-dicarboxyethyl)AMP AMP-lyase (fumarate-forming) activity"/>
    <property type="evidence" value="ECO:0007669"/>
    <property type="project" value="UniProtKB-UniRule"/>
</dbReference>
<dbReference type="EMBL" id="CP002051">
    <property type="protein sequence ID" value="ADI31181.1"/>
    <property type="molecule type" value="Genomic_DNA"/>
</dbReference>
<keyword evidence="7 14" id="KW-0658">Purine biosynthesis</keyword>
<dbReference type="InterPro" id="IPR000362">
    <property type="entry name" value="Fumarate_lyase_fam"/>
</dbReference>
<dbReference type="Pfam" id="PF00206">
    <property type="entry name" value="Lyase_1"/>
    <property type="match status" value="1"/>
</dbReference>
<evidence type="ECO:0000256" key="6">
    <source>
        <dbReference type="ARBA" id="ARBA00017058"/>
    </source>
</evidence>
<dbReference type="RefSeq" id="WP_013142379.1">
    <property type="nucleotide sequence ID" value="NC_014205.1"/>
</dbReference>
<dbReference type="Proteomes" id="UP000002573">
    <property type="component" value="Chromosome"/>
</dbReference>
<dbReference type="GO" id="GO:0006189">
    <property type="term" value="P:'de novo' IMP biosynthetic process"/>
    <property type="evidence" value="ECO:0007669"/>
    <property type="project" value="UniProtKB-UniPathway"/>
</dbReference>
<comment type="function">
    <text evidence="10">Catalyzes two reactions in de novo purine nucleotide biosynthesis. Catalyzes the breakdown of 5-aminoimidazole- (N-succinylocarboxamide) ribotide (SAICAR or 2-[5-amino-1-(5-phospho-beta-D-ribosyl)imidazole-4-carboxamido]succinate) to 5-aminoimidazole-4-carboxamide ribotide (AICAR or 5-amino-1-(5-phospho-beta-D-ribosyl)imidazole-4-carboxamide) and fumarate, and of adenylosuccinate (ADS or N(6)-(1,2-dicarboxyethyl)-AMP) to adenosine monophosphate (AMP) and fumarate.</text>
</comment>
<sequence length="460" mass="52431">MASLHSNKKHLDPVCVFDWRYGSPEMKHLFSRSHIIHNMILVEEALMEALVEAGIASRKALDEMKQAIDKVRPEDVYEKEKETGHEIIALIELLAENAGSEAARWIHYGATSNDIIDTAWALTLREALGLIKKKLAEIIKFLSEKALETIDVLMVGRTHGQHALPITLGFKIANYIYELSQSYERICDAMRRAVRAKIGGAVGTMAAWGEKGLFIREIICRKLKLNPHIITTQVAPRDSLAELASALTILACQLDRFAVEIRELSRPEIMELWEDRSGKLGSSAMPHKANPVTAERISGLSKIARSLLIGFYENIVLWHERDLSNSSAERILIPHIFLAIDQILEDTKNLLQRLRWDPQRMRENLELTKGAIMAEALMNLLIKENKMKRKEAYKIAKELARKAQEENKPLYEVAAEDPRINKHYSLLRLREELDPHNYLGQAKKLVEQAIQYAEEVLRKC</sequence>
<dbReference type="GO" id="GO:0070626">
    <property type="term" value="F:(S)-2-(5-amino-1-(5-phospho-D-ribosyl)imidazole-4-carboxamido) succinate lyase (fumarate-forming) activity"/>
    <property type="evidence" value="ECO:0007669"/>
    <property type="project" value="TreeGrafter"/>
</dbReference>
<evidence type="ECO:0000256" key="14">
    <source>
        <dbReference type="RuleBase" id="RU361172"/>
    </source>
</evidence>
<dbReference type="KEGG" id="shc:Shell_0029"/>
<dbReference type="FunFam" id="1.20.200.10:FF:000008">
    <property type="entry name" value="Adenylosuccinate lyase"/>
    <property type="match status" value="1"/>
</dbReference>
<keyword evidence="17" id="KW-1185">Reference proteome</keyword>